<keyword evidence="2" id="KW-1185">Reference proteome</keyword>
<evidence type="ECO:0000313" key="1">
    <source>
        <dbReference type="EMBL" id="KAI3769650.1"/>
    </source>
</evidence>
<dbReference type="Proteomes" id="UP001055879">
    <property type="component" value="Linkage Group LG01"/>
</dbReference>
<sequence length="89" mass="10300">MEYVLERERRGKSFGRFWGRARKESTPLDFKPILIFIKEYVIWAIPSVEFFLAQDDSGGSHAQRCRPVAALRQIQTISIFNPSLILRSG</sequence>
<gene>
    <name evidence="1" type="ORF">L6452_00759</name>
</gene>
<name>A0ACB9FEU3_ARCLA</name>
<protein>
    <submittedName>
        <fullName evidence="1">Uncharacterized protein</fullName>
    </submittedName>
</protein>
<reference evidence="2" key="1">
    <citation type="journal article" date="2022" name="Mol. Ecol. Resour.">
        <title>The genomes of chicory, endive, great burdock and yacon provide insights into Asteraceae palaeo-polyploidization history and plant inulin production.</title>
        <authorList>
            <person name="Fan W."/>
            <person name="Wang S."/>
            <person name="Wang H."/>
            <person name="Wang A."/>
            <person name="Jiang F."/>
            <person name="Liu H."/>
            <person name="Zhao H."/>
            <person name="Xu D."/>
            <person name="Zhang Y."/>
        </authorList>
    </citation>
    <scope>NUCLEOTIDE SEQUENCE [LARGE SCALE GENOMIC DNA]</scope>
    <source>
        <strain evidence="2">cv. Niubang</strain>
    </source>
</reference>
<proteinExistence type="predicted"/>
<reference evidence="1 2" key="2">
    <citation type="journal article" date="2022" name="Mol. Ecol. Resour.">
        <title>The genomes of chicory, endive, great burdock and yacon provide insights into Asteraceae paleo-polyploidization history and plant inulin production.</title>
        <authorList>
            <person name="Fan W."/>
            <person name="Wang S."/>
            <person name="Wang H."/>
            <person name="Wang A."/>
            <person name="Jiang F."/>
            <person name="Liu H."/>
            <person name="Zhao H."/>
            <person name="Xu D."/>
            <person name="Zhang Y."/>
        </authorList>
    </citation>
    <scope>NUCLEOTIDE SEQUENCE [LARGE SCALE GENOMIC DNA]</scope>
    <source>
        <strain evidence="2">cv. Niubang</strain>
    </source>
</reference>
<accession>A0ACB9FEU3</accession>
<comment type="caution">
    <text evidence="1">The sequence shown here is derived from an EMBL/GenBank/DDBJ whole genome shotgun (WGS) entry which is preliminary data.</text>
</comment>
<dbReference type="EMBL" id="CM042047">
    <property type="protein sequence ID" value="KAI3769650.1"/>
    <property type="molecule type" value="Genomic_DNA"/>
</dbReference>
<evidence type="ECO:0000313" key="2">
    <source>
        <dbReference type="Proteomes" id="UP001055879"/>
    </source>
</evidence>
<organism evidence="1 2">
    <name type="scientific">Arctium lappa</name>
    <name type="common">Greater burdock</name>
    <name type="synonym">Lappa major</name>
    <dbReference type="NCBI Taxonomy" id="4217"/>
    <lineage>
        <taxon>Eukaryota</taxon>
        <taxon>Viridiplantae</taxon>
        <taxon>Streptophyta</taxon>
        <taxon>Embryophyta</taxon>
        <taxon>Tracheophyta</taxon>
        <taxon>Spermatophyta</taxon>
        <taxon>Magnoliopsida</taxon>
        <taxon>eudicotyledons</taxon>
        <taxon>Gunneridae</taxon>
        <taxon>Pentapetalae</taxon>
        <taxon>asterids</taxon>
        <taxon>campanulids</taxon>
        <taxon>Asterales</taxon>
        <taxon>Asteraceae</taxon>
        <taxon>Carduoideae</taxon>
        <taxon>Cardueae</taxon>
        <taxon>Arctiinae</taxon>
        <taxon>Arctium</taxon>
    </lineage>
</organism>